<keyword evidence="15" id="KW-1185">Reference proteome</keyword>
<name>A0A3S3PI90_9ACAR</name>
<feature type="transmembrane region" description="Helical" evidence="11">
    <location>
        <begin position="899"/>
        <end position="925"/>
    </location>
</feature>
<dbReference type="SMART" id="SM00209">
    <property type="entry name" value="TSP1"/>
    <property type="match status" value="4"/>
</dbReference>
<dbReference type="GO" id="GO:0071526">
    <property type="term" value="P:semaphorin-plexin signaling pathway"/>
    <property type="evidence" value="ECO:0007669"/>
    <property type="project" value="TreeGrafter"/>
</dbReference>
<dbReference type="EMBL" id="NCKU01000176">
    <property type="protein sequence ID" value="RWS16750.1"/>
    <property type="molecule type" value="Genomic_DNA"/>
</dbReference>
<dbReference type="InterPro" id="IPR000884">
    <property type="entry name" value="TSP1_rpt"/>
</dbReference>
<evidence type="ECO:0000256" key="9">
    <source>
        <dbReference type="ARBA" id="ARBA00023180"/>
    </source>
</evidence>
<evidence type="ECO:0000256" key="4">
    <source>
        <dbReference type="ARBA" id="ARBA00022782"/>
    </source>
</evidence>
<dbReference type="InterPro" id="IPR057563">
    <property type="entry name" value="Sema5A/B-like_TSP-1"/>
</dbReference>
<evidence type="ECO:0000313" key="13">
    <source>
        <dbReference type="EMBL" id="RWS15784.1"/>
    </source>
</evidence>
<dbReference type="InterPro" id="IPR036352">
    <property type="entry name" value="Semap_dom_sf"/>
</dbReference>
<dbReference type="PRINTS" id="PR01705">
    <property type="entry name" value="TSP1REPEAT"/>
</dbReference>
<dbReference type="InterPro" id="IPR036383">
    <property type="entry name" value="TSP1_rpt_sf"/>
</dbReference>
<evidence type="ECO:0000256" key="3">
    <source>
        <dbReference type="ARBA" id="ARBA00022737"/>
    </source>
</evidence>
<keyword evidence="5" id="KW-0524">Neurogenesis</keyword>
<keyword evidence="8" id="KW-1015">Disulfide bond</keyword>
<dbReference type="InterPro" id="IPR015943">
    <property type="entry name" value="WD40/YVTN_repeat-like_dom_sf"/>
</dbReference>
<dbReference type="PROSITE" id="PS51004">
    <property type="entry name" value="SEMA"/>
    <property type="match status" value="1"/>
</dbReference>
<dbReference type="FunFam" id="2.20.100.10:FF:000007">
    <property type="entry name" value="Thrombospondin 1"/>
    <property type="match status" value="1"/>
</dbReference>
<dbReference type="Pfam" id="PF23260">
    <property type="entry name" value="TSP1_2"/>
    <property type="match status" value="1"/>
</dbReference>
<dbReference type="SMART" id="SM00423">
    <property type="entry name" value="PSI"/>
    <property type="match status" value="1"/>
</dbReference>
<dbReference type="PANTHER" id="PTHR11036">
    <property type="entry name" value="SEMAPHORIN"/>
    <property type="match status" value="1"/>
</dbReference>
<comment type="caution">
    <text evidence="10">Lacks conserved residue(s) required for the propagation of feature annotation.</text>
</comment>
<organism evidence="13 15">
    <name type="scientific">Dinothrombium tinctorium</name>
    <dbReference type="NCBI Taxonomy" id="1965070"/>
    <lineage>
        <taxon>Eukaryota</taxon>
        <taxon>Metazoa</taxon>
        <taxon>Ecdysozoa</taxon>
        <taxon>Arthropoda</taxon>
        <taxon>Chelicerata</taxon>
        <taxon>Arachnida</taxon>
        <taxon>Acari</taxon>
        <taxon>Acariformes</taxon>
        <taxon>Trombidiformes</taxon>
        <taxon>Prostigmata</taxon>
        <taxon>Anystina</taxon>
        <taxon>Parasitengona</taxon>
        <taxon>Trombidioidea</taxon>
        <taxon>Trombidiidae</taxon>
        <taxon>Dinothrombium</taxon>
    </lineage>
</organism>
<sequence length="1014" mass="114756">MLSRKESGANRPSCPTKKYWFFEYYLRYTVCPLLATLANDLQILDSIILGILVVNIYNGEIIAHIADYLLRVNLQNFNKSSIDCIYWPASSDAVRACKVKGQSDYLCHNYIQILLKYTASTKNKSKNEEIFVCGTNAFKPECNWRKADSIGVVTHKEDGITKCPFSPKWNTTSLFTAKGDYYYGGALDFMNRDAAIIKNSTSTKLLRTARVDSKWLNTDTNFVASFEDESFVYFVFRESAVEYINCGKAIYSRIGRVCKNDKGGGDVWTTFVKARLNCSIPGQFPFYFNEIQSATYLNNERKLYAIFATPENSIHGSAICAFSHDAIDRAFNGNFKLQASSHASWQAVHDRDARDQFECGSQSQNVDNDPIQTQQKFQFMDEAISSSNGKPFIFETYESFTHIAVDSIRTVHNVSVDMIFVLTKRNKLRRYALWPFSTKACFINEFAVTSRKEDVILTMQLSKDTSSLYLGTKYELIRVALSDCGVHKTEDECLQSNDPYCGWNVKRLKCTPAPGFKSKSLWKQKEEVSCSDDKNYDWSPWSDWEECDHMSGNLGDKCFCRWQQCIGIDCPLIDRKIEVTNCSRHGGWTEWSDWSPCSASCGPATQTRTRSCSNPSPAFGGRNCIGLMKEKRSCHNPPCPVSTTTALPENFEIKRYLWSEWGQWEPCSAKCGGGIQFSRRKCLSPIACEGLETRFQVCNVHPCAEVKQSTEWTKWYQTNLTQDGLGLTEERFKFTCRGTTVNGSDLQIYVRREDRFLDLRDSKRKWTECSSSCGGGVQFLWNGDGYLKRPCNLNVPCDGWSQWSKWSVCRKGERIRTKECLDASKCKLGKEIERMPCSDKGEGNSIDEDIIPDENMIPNEAKSENEVDSLLDTSNKVKVAELKPKTQSAKVMEANTINFSFVIMFCIISLTLGSIVGAFATYFFIRKKTAAEERHQRLSLKLFNNSSKSTANAYVTASDFKANNCNNVSPASSLLPPTSSFQQASSPLLFSPVKEATIKRASTIRAKLNSDQNF</sequence>
<evidence type="ECO:0000256" key="1">
    <source>
        <dbReference type="ARBA" id="ARBA00004167"/>
    </source>
</evidence>
<keyword evidence="9" id="KW-0325">Glycoprotein</keyword>
<dbReference type="Pfam" id="PF01403">
    <property type="entry name" value="Sema"/>
    <property type="match status" value="1"/>
</dbReference>
<dbReference type="InterPro" id="IPR002165">
    <property type="entry name" value="Plexin_repeat"/>
</dbReference>
<dbReference type="Gene3D" id="2.20.100.10">
    <property type="entry name" value="Thrombospondin type-1 (TSP1) repeat"/>
    <property type="match status" value="2"/>
</dbReference>
<reference evidence="13" key="2">
    <citation type="submission" date="2018-11" db="EMBL/GenBank/DDBJ databases">
        <title>Trombidioid mite genomics.</title>
        <authorList>
            <person name="Dong X."/>
        </authorList>
    </citation>
    <scope>NUCLEOTIDE SEQUENCE</scope>
    <source>
        <strain evidence="13">UoL-WK</strain>
    </source>
</reference>
<dbReference type="GO" id="GO:0007411">
    <property type="term" value="P:axon guidance"/>
    <property type="evidence" value="ECO:0007669"/>
    <property type="project" value="TreeGrafter"/>
</dbReference>
<evidence type="ECO:0000313" key="14">
    <source>
        <dbReference type="EMBL" id="RWS16750.1"/>
    </source>
</evidence>
<evidence type="ECO:0000256" key="7">
    <source>
        <dbReference type="ARBA" id="ARBA00023136"/>
    </source>
</evidence>
<keyword evidence="3" id="KW-0677">Repeat</keyword>
<dbReference type="InterPro" id="IPR016201">
    <property type="entry name" value="PSI"/>
</dbReference>
<evidence type="ECO:0000313" key="15">
    <source>
        <dbReference type="Proteomes" id="UP000285301"/>
    </source>
</evidence>
<protein>
    <submittedName>
        <fullName evidence="13">Semaphorin-5A-like protein</fullName>
    </submittedName>
</protein>
<evidence type="ECO:0000256" key="10">
    <source>
        <dbReference type="PROSITE-ProRule" id="PRU00352"/>
    </source>
</evidence>
<dbReference type="Gene3D" id="2.130.10.10">
    <property type="entry name" value="YVTN repeat-like/Quinoprotein amine dehydrogenase"/>
    <property type="match status" value="1"/>
</dbReference>
<keyword evidence="7 11" id="KW-0472">Membrane</keyword>
<keyword evidence="2 11" id="KW-0812">Transmembrane</keyword>
<evidence type="ECO:0000256" key="2">
    <source>
        <dbReference type="ARBA" id="ARBA00022692"/>
    </source>
</evidence>
<proteinExistence type="predicted"/>
<dbReference type="Gene3D" id="3.30.1680.10">
    <property type="entry name" value="ligand-binding face of the semaphorins, domain 2"/>
    <property type="match status" value="1"/>
</dbReference>
<reference evidence="13 15" key="1">
    <citation type="journal article" date="2018" name="Gigascience">
        <title>Genomes of trombidid mites reveal novel predicted allergens and laterally-transferred genes associated with secondary metabolism.</title>
        <authorList>
            <person name="Dong X."/>
            <person name="Chaisiri K."/>
            <person name="Xia D."/>
            <person name="Armstrong S.D."/>
            <person name="Fang Y."/>
            <person name="Donnelly M.J."/>
            <person name="Kadowaki T."/>
            <person name="McGarry J.W."/>
            <person name="Darby A.C."/>
            <person name="Makepeace B.L."/>
        </authorList>
    </citation>
    <scope>NUCLEOTIDE SEQUENCE [LARGE SCALE GENOMIC DNA]</scope>
    <source>
        <strain evidence="13">UoL-WK</strain>
    </source>
</reference>
<evidence type="ECO:0000256" key="5">
    <source>
        <dbReference type="ARBA" id="ARBA00022902"/>
    </source>
</evidence>
<dbReference type="Proteomes" id="UP000285301">
    <property type="component" value="Unassembled WGS sequence"/>
</dbReference>
<evidence type="ECO:0000256" key="11">
    <source>
        <dbReference type="SAM" id="Phobius"/>
    </source>
</evidence>
<dbReference type="SUPFAM" id="SSF103575">
    <property type="entry name" value="Plexin repeat"/>
    <property type="match status" value="1"/>
</dbReference>
<evidence type="ECO:0000259" key="12">
    <source>
        <dbReference type="PROSITE" id="PS51004"/>
    </source>
</evidence>
<accession>A0A3S3PI90</accession>
<dbReference type="STRING" id="1965070.A0A3S3PI90"/>
<feature type="domain" description="Sema" evidence="12">
    <location>
        <begin position="25"/>
        <end position="481"/>
    </location>
</feature>
<keyword evidence="4" id="KW-0221">Differentiation</keyword>
<dbReference type="EMBL" id="NCKU01000365">
    <property type="protein sequence ID" value="RWS15784.1"/>
    <property type="molecule type" value="Genomic_DNA"/>
</dbReference>
<dbReference type="SUPFAM" id="SSF101912">
    <property type="entry name" value="Sema domain"/>
    <property type="match status" value="1"/>
</dbReference>
<evidence type="ECO:0000256" key="8">
    <source>
        <dbReference type="ARBA" id="ARBA00023157"/>
    </source>
</evidence>
<dbReference type="SMART" id="SM00630">
    <property type="entry name" value="Sema"/>
    <property type="match status" value="1"/>
</dbReference>
<dbReference type="Pfam" id="PF00090">
    <property type="entry name" value="TSP_1"/>
    <property type="match status" value="2"/>
</dbReference>
<dbReference type="InterPro" id="IPR027231">
    <property type="entry name" value="Semaphorin"/>
</dbReference>
<dbReference type="InterPro" id="IPR001627">
    <property type="entry name" value="Semap_dom"/>
</dbReference>
<dbReference type="GO" id="GO:0030335">
    <property type="term" value="P:positive regulation of cell migration"/>
    <property type="evidence" value="ECO:0007669"/>
    <property type="project" value="TreeGrafter"/>
</dbReference>
<dbReference type="SUPFAM" id="SSF82895">
    <property type="entry name" value="TSP-1 type 1 repeat"/>
    <property type="match status" value="2"/>
</dbReference>
<dbReference type="AlphaFoldDB" id="A0A3S3PI90"/>
<gene>
    <name evidence="14" type="ORF">B4U79_02260</name>
    <name evidence="13" type="ORF">B4U79_15150</name>
</gene>
<comment type="caution">
    <text evidence="13">The sequence shown here is derived from an EMBL/GenBank/DDBJ whole genome shotgun (WGS) entry which is preliminary data.</text>
</comment>
<keyword evidence="6 11" id="KW-1133">Transmembrane helix</keyword>
<dbReference type="GO" id="GO:0045499">
    <property type="term" value="F:chemorepellent activity"/>
    <property type="evidence" value="ECO:0007669"/>
    <property type="project" value="TreeGrafter"/>
</dbReference>
<comment type="subcellular location">
    <subcellularLocation>
        <location evidence="1">Membrane</location>
        <topology evidence="1">Single-pass membrane protein</topology>
    </subcellularLocation>
</comment>
<dbReference type="OrthoDB" id="9988752at2759"/>
<dbReference type="PANTHER" id="PTHR11036:SF79">
    <property type="entry name" value="SEMAPHORIN 5C, ISOFORM A"/>
    <property type="match status" value="1"/>
</dbReference>
<evidence type="ECO:0000256" key="6">
    <source>
        <dbReference type="ARBA" id="ARBA00022989"/>
    </source>
</evidence>
<dbReference type="Pfam" id="PF01437">
    <property type="entry name" value="PSI"/>
    <property type="match status" value="1"/>
</dbReference>
<dbReference type="GO" id="GO:0005886">
    <property type="term" value="C:plasma membrane"/>
    <property type="evidence" value="ECO:0007669"/>
    <property type="project" value="TreeGrafter"/>
</dbReference>
<dbReference type="PROSITE" id="PS50092">
    <property type="entry name" value="TSP1"/>
    <property type="match status" value="3"/>
</dbReference>
<dbReference type="GO" id="GO:0030215">
    <property type="term" value="F:semaphorin receptor binding"/>
    <property type="evidence" value="ECO:0007669"/>
    <property type="project" value="InterPro"/>
</dbReference>